<feature type="region of interest" description="Disordered" evidence="1">
    <location>
        <begin position="117"/>
        <end position="149"/>
    </location>
</feature>
<reference evidence="2 3" key="1">
    <citation type="submission" date="2016-04" db="EMBL/GenBank/DDBJ databases">
        <title>Draft genome of Fonsecaea erecta CBS 125763.</title>
        <authorList>
            <person name="Weiss V.A."/>
            <person name="Vicente V.A."/>
            <person name="Raittz R.T."/>
            <person name="Moreno L.F."/>
            <person name="De Souza E.M."/>
            <person name="Pedrosa F.O."/>
            <person name="Steffens M.B."/>
            <person name="Faoro H."/>
            <person name="Tadra-Sfeir M.Z."/>
            <person name="Najafzadeh M.J."/>
            <person name="Felipe M.S."/>
            <person name="Teixeira M."/>
            <person name="Sun J."/>
            <person name="Xi L."/>
            <person name="Gomes R."/>
            <person name="De Azevedo C.M."/>
            <person name="Salgado C.G."/>
            <person name="Da Silva M.B."/>
            <person name="Nascimento M.F."/>
            <person name="Queiroz-Telles F."/>
            <person name="Attili D.S."/>
            <person name="Gorbushina A."/>
        </authorList>
    </citation>
    <scope>NUCLEOTIDE SEQUENCE [LARGE SCALE GENOMIC DNA]</scope>
    <source>
        <strain evidence="2 3">CBS 125763</strain>
    </source>
</reference>
<dbReference type="RefSeq" id="XP_018687343.1">
    <property type="nucleotide sequence ID" value="XM_018843360.1"/>
</dbReference>
<protein>
    <submittedName>
        <fullName evidence="2">Uncharacterized protein</fullName>
    </submittedName>
</protein>
<dbReference type="Proteomes" id="UP000078343">
    <property type="component" value="Unassembled WGS sequence"/>
</dbReference>
<dbReference type="GeneID" id="30016023"/>
<proteinExistence type="predicted"/>
<keyword evidence="3" id="KW-1185">Reference proteome</keyword>
<evidence type="ECO:0000313" key="3">
    <source>
        <dbReference type="Proteomes" id="UP000078343"/>
    </source>
</evidence>
<organism evidence="2 3">
    <name type="scientific">Fonsecaea erecta</name>
    <dbReference type="NCBI Taxonomy" id="1367422"/>
    <lineage>
        <taxon>Eukaryota</taxon>
        <taxon>Fungi</taxon>
        <taxon>Dikarya</taxon>
        <taxon>Ascomycota</taxon>
        <taxon>Pezizomycotina</taxon>
        <taxon>Eurotiomycetes</taxon>
        <taxon>Chaetothyriomycetidae</taxon>
        <taxon>Chaetothyriales</taxon>
        <taxon>Herpotrichiellaceae</taxon>
        <taxon>Fonsecaea</taxon>
    </lineage>
</organism>
<evidence type="ECO:0000313" key="2">
    <source>
        <dbReference type="EMBL" id="OAP53976.1"/>
    </source>
</evidence>
<accession>A0A178Z3F8</accession>
<gene>
    <name evidence="2" type="ORF">AYL99_11856</name>
</gene>
<evidence type="ECO:0000256" key="1">
    <source>
        <dbReference type="SAM" id="MobiDB-lite"/>
    </source>
</evidence>
<dbReference type="EMBL" id="LVYI01000017">
    <property type="protein sequence ID" value="OAP53976.1"/>
    <property type="molecule type" value="Genomic_DNA"/>
</dbReference>
<comment type="caution">
    <text evidence="2">The sequence shown here is derived from an EMBL/GenBank/DDBJ whole genome shotgun (WGS) entry which is preliminary data.</text>
</comment>
<name>A0A178Z3F8_9EURO</name>
<sequence length="149" mass="16334">MTAFFKGQRAIVSVPTVLYSEIAFDRHSSPCSNIAGNDALGQVARPAQGNGRRELHRELFSTLRSPLSLVALESTGGHDLKLGVTLRNTKGEQKKTRLEIDRLLTCSSAVKVDEACGRGRDKGRLGKQKENEPGSRTDQENNETKQAEK</sequence>
<dbReference type="AlphaFoldDB" id="A0A178Z3F8"/>